<dbReference type="EMBL" id="MU004196">
    <property type="protein sequence ID" value="KAF2491147.1"/>
    <property type="molecule type" value="Genomic_DNA"/>
</dbReference>
<evidence type="ECO:0000313" key="1">
    <source>
        <dbReference type="EMBL" id="KAF2491147.1"/>
    </source>
</evidence>
<reference evidence="1" key="1">
    <citation type="journal article" date="2020" name="Stud. Mycol.">
        <title>101 Dothideomycetes genomes: a test case for predicting lifestyles and emergence of pathogens.</title>
        <authorList>
            <person name="Haridas S."/>
            <person name="Albert R."/>
            <person name="Binder M."/>
            <person name="Bloem J."/>
            <person name="Labutti K."/>
            <person name="Salamov A."/>
            <person name="Andreopoulos B."/>
            <person name="Baker S."/>
            <person name="Barry K."/>
            <person name="Bills G."/>
            <person name="Bluhm B."/>
            <person name="Cannon C."/>
            <person name="Castanera R."/>
            <person name="Culley D."/>
            <person name="Daum C."/>
            <person name="Ezra D."/>
            <person name="Gonzalez J."/>
            <person name="Henrissat B."/>
            <person name="Kuo A."/>
            <person name="Liang C."/>
            <person name="Lipzen A."/>
            <person name="Lutzoni F."/>
            <person name="Magnuson J."/>
            <person name="Mondo S."/>
            <person name="Nolan M."/>
            <person name="Ohm R."/>
            <person name="Pangilinan J."/>
            <person name="Park H.-J."/>
            <person name="Ramirez L."/>
            <person name="Alfaro M."/>
            <person name="Sun H."/>
            <person name="Tritt A."/>
            <person name="Yoshinaga Y."/>
            <person name="Zwiers L.-H."/>
            <person name="Turgeon B."/>
            <person name="Goodwin S."/>
            <person name="Spatafora J."/>
            <person name="Crous P."/>
            <person name="Grigoriev I."/>
        </authorList>
    </citation>
    <scope>NUCLEOTIDE SEQUENCE</scope>
    <source>
        <strain evidence="1">CBS 269.34</strain>
    </source>
</reference>
<organism evidence="1 2">
    <name type="scientific">Lophium mytilinum</name>
    <dbReference type="NCBI Taxonomy" id="390894"/>
    <lineage>
        <taxon>Eukaryota</taxon>
        <taxon>Fungi</taxon>
        <taxon>Dikarya</taxon>
        <taxon>Ascomycota</taxon>
        <taxon>Pezizomycotina</taxon>
        <taxon>Dothideomycetes</taxon>
        <taxon>Pleosporomycetidae</taxon>
        <taxon>Mytilinidiales</taxon>
        <taxon>Mytilinidiaceae</taxon>
        <taxon>Lophium</taxon>
    </lineage>
</organism>
<proteinExistence type="predicted"/>
<name>A0A6A6QI56_9PEZI</name>
<sequence length="169" mass="19247">MSAFCENCQNIVHKLFSRPHYQPAQSRNNTHLPNILEQRFFFLDNDRHIISISEFCKLCAFIKQEIIRTIRKDETGSPILPNIGGAPEPYELQLVARGGNQSRPASRDPGLQLFEIIVATSLDFGLWADFSGLWSRFSIIAAKGMSSYSFTLRFTLATLSIRKSRSHLR</sequence>
<evidence type="ECO:0000313" key="2">
    <source>
        <dbReference type="Proteomes" id="UP000799750"/>
    </source>
</evidence>
<dbReference type="AlphaFoldDB" id="A0A6A6QI56"/>
<keyword evidence="2" id="KW-1185">Reference proteome</keyword>
<protein>
    <submittedName>
        <fullName evidence="1">Uncharacterized protein</fullName>
    </submittedName>
</protein>
<accession>A0A6A6QI56</accession>
<gene>
    <name evidence="1" type="ORF">BU16DRAFT_566060</name>
</gene>
<dbReference type="Proteomes" id="UP000799750">
    <property type="component" value="Unassembled WGS sequence"/>
</dbReference>